<dbReference type="RefSeq" id="WP_254157366.1">
    <property type="nucleotide sequence ID" value="NZ_CP100355.1"/>
</dbReference>
<name>A0A9E7SU45_9EURY</name>
<feature type="region of interest" description="Disordered" evidence="1">
    <location>
        <begin position="59"/>
        <end position="88"/>
    </location>
</feature>
<evidence type="ECO:0000259" key="2">
    <source>
        <dbReference type="Pfam" id="PF25921"/>
    </source>
</evidence>
<dbReference type="GeneID" id="73291476"/>
<dbReference type="EMBL" id="CP100355">
    <property type="protein sequence ID" value="UTF53155.1"/>
    <property type="molecule type" value="Genomic_DNA"/>
</dbReference>
<accession>A0A9E7SU45</accession>
<protein>
    <recommendedName>
        <fullName evidence="2">DUF7967 domain-containing protein</fullName>
    </recommendedName>
</protein>
<organism evidence="3 4">
    <name type="scientific">Natronosalvus rutilus</name>
    <dbReference type="NCBI Taxonomy" id="2953753"/>
    <lineage>
        <taxon>Archaea</taxon>
        <taxon>Methanobacteriati</taxon>
        <taxon>Methanobacteriota</taxon>
        <taxon>Stenosarchaea group</taxon>
        <taxon>Halobacteria</taxon>
        <taxon>Halobacteriales</taxon>
        <taxon>Natrialbaceae</taxon>
        <taxon>Natronosalvus</taxon>
    </lineage>
</organism>
<dbReference type="InterPro" id="IPR058273">
    <property type="entry name" value="DUF7967"/>
</dbReference>
<evidence type="ECO:0000313" key="4">
    <source>
        <dbReference type="Proteomes" id="UP001056855"/>
    </source>
</evidence>
<dbReference type="AlphaFoldDB" id="A0A9E7SU45"/>
<keyword evidence="4" id="KW-1185">Reference proteome</keyword>
<feature type="compositionally biased region" description="Basic and acidic residues" evidence="1">
    <location>
        <begin position="67"/>
        <end position="88"/>
    </location>
</feature>
<evidence type="ECO:0000313" key="3">
    <source>
        <dbReference type="EMBL" id="UTF53155.1"/>
    </source>
</evidence>
<dbReference type="Proteomes" id="UP001056855">
    <property type="component" value="Chromosome"/>
</dbReference>
<proteinExistence type="predicted"/>
<reference evidence="3" key="1">
    <citation type="submission" date="2022-06" db="EMBL/GenBank/DDBJ databases">
        <title>Diverse halophilic archaea isolated from saline environments.</title>
        <authorList>
            <person name="Cui H.-L."/>
        </authorList>
    </citation>
    <scope>NUCLEOTIDE SEQUENCE</scope>
    <source>
        <strain evidence="3">WLHS1</strain>
    </source>
</reference>
<evidence type="ECO:0000256" key="1">
    <source>
        <dbReference type="SAM" id="MobiDB-lite"/>
    </source>
</evidence>
<dbReference type="KEGG" id="sawl:NGM29_15480"/>
<sequence>MPPESGDVRAWLVERGYTDRDLVILKYATLEGNRVYRREIASQALGAVTAAKDVSAEDLGTVEEPDLQERYAAEAKRMESTHDPDDEV</sequence>
<gene>
    <name evidence="3" type="ORF">NGM29_15480</name>
</gene>
<feature type="domain" description="DUF7967" evidence="2">
    <location>
        <begin position="6"/>
        <end position="88"/>
    </location>
</feature>
<dbReference type="Pfam" id="PF25921">
    <property type="entry name" value="DUF7967"/>
    <property type="match status" value="1"/>
</dbReference>